<evidence type="ECO:0000313" key="1">
    <source>
        <dbReference type="EMBL" id="GHD18112.1"/>
    </source>
</evidence>
<gene>
    <name evidence="1" type="ORF">GCM10016234_28060</name>
</gene>
<keyword evidence="2" id="KW-1185">Reference proteome</keyword>
<reference evidence="1" key="1">
    <citation type="journal article" date="2014" name="Int. J. Syst. Evol. Microbiol.">
        <title>Complete genome sequence of Corynebacterium casei LMG S-19264T (=DSM 44701T), isolated from a smear-ripened cheese.</title>
        <authorList>
            <consortium name="US DOE Joint Genome Institute (JGI-PGF)"/>
            <person name="Walter F."/>
            <person name="Albersmeier A."/>
            <person name="Kalinowski J."/>
            <person name="Ruckert C."/>
        </authorList>
    </citation>
    <scope>NUCLEOTIDE SEQUENCE</scope>
    <source>
        <strain evidence="1">KCTC 42249</strain>
    </source>
</reference>
<dbReference type="InterPro" id="IPR014937">
    <property type="entry name" value="DUF1810"/>
</dbReference>
<evidence type="ECO:0000313" key="2">
    <source>
        <dbReference type="Proteomes" id="UP000630142"/>
    </source>
</evidence>
<dbReference type="InterPro" id="IPR036287">
    <property type="entry name" value="Rv1873-like_sf"/>
</dbReference>
<proteinExistence type="predicted"/>
<dbReference type="Gene3D" id="1.25.40.380">
    <property type="entry name" value="Protein of unknown function DUF1810"/>
    <property type="match status" value="1"/>
</dbReference>
<sequence>MMMSHTGSFDLSRFLDAQAGTYASAFSELRGGRKLSHWMWFIFPQLRGLGRSPMAERYGITGLAEAQAYLADPVLGSRLEECTAAVLRHTGLSVHAIFGSPDDLKFHSSMTLFALAAGGGSVFQEALEAFFSGRMDNGTLRLLKLEPDA</sequence>
<dbReference type="AlphaFoldDB" id="A0A8J3DT48"/>
<dbReference type="Proteomes" id="UP000630142">
    <property type="component" value="Unassembled WGS sequence"/>
</dbReference>
<evidence type="ECO:0008006" key="3">
    <source>
        <dbReference type="Google" id="ProtNLM"/>
    </source>
</evidence>
<comment type="caution">
    <text evidence="1">The sequence shown here is derived from an EMBL/GenBank/DDBJ whole genome shotgun (WGS) entry which is preliminary data.</text>
</comment>
<dbReference type="SUPFAM" id="SSF140736">
    <property type="entry name" value="Rv1873-like"/>
    <property type="match status" value="1"/>
</dbReference>
<accession>A0A8J3DT48</accession>
<dbReference type="EMBL" id="BMZQ01000002">
    <property type="protein sequence ID" value="GHD18112.1"/>
    <property type="molecule type" value="Genomic_DNA"/>
</dbReference>
<protein>
    <recommendedName>
        <fullName evidence="3">DUF1810 domain-containing protein</fullName>
    </recommendedName>
</protein>
<dbReference type="Pfam" id="PF08837">
    <property type="entry name" value="DUF1810"/>
    <property type="match status" value="1"/>
</dbReference>
<name>A0A8J3DT48_9HYPH</name>
<organism evidence="1 2">
    <name type="scientific">Tianweitania populi</name>
    <dbReference type="NCBI Taxonomy" id="1607949"/>
    <lineage>
        <taxon>Bacteria</taxon>
        <taxon>Pseudomonadati</taxon>
        <taxon>Pseudomonadota</taxon>
        <taxon>Alphaproteobacteria</taxon>
        <taxon>Hyphomicrobiales</taxon>
        <taxon>Phyllobacteriaceae</taxon>
        <taxon>Tianweitania</taxon>
    </lineage>
</organism>
<dbReference type="PIRSF" id="PIRSF008546">
    <property type="entry name" value="UCP008546"/>
    <property type="match status" value="1"/>
</dbReference>
<reference evidence="1" key="2">
    <citation type="submission" date="2020-09" db="EMBL/GenBank/DDBJ databases">
        <authorList>
            <person name="Sun Q."/>
            <person name="Kim S."/>
        </authorList>
    </citation>
    <scope>NUCLEOTIDE SEQUENCE</scope>
    <source>
        <strain evidence="1">KCTC 42249</strain>
    </source>
</reference>